<dbReference type="GO" id="GO:0003677">
    <property type="term" value="F:DNA binding"/>
    <property type="evidence" value="ECO:0007669"/>
    <property type="project" value="UniProtKB-KW"/>
</dbReference>
<comment type="similarity">
    <text evidence="1">Belongs to the helicase family. UvrD subfamily.</text>
</comment>
<feature type="region of interest" description="Disordered" evidence="13">
    <location>
        <begin position="478"/>
        <end position="501"/>
    </location>
</feature>
<dbReference type="KEGG" id="tpp:TPASS_1028"/>
<dbReference type="GO" id="GO:0043138">
    <property type="term" value="F:3'-5' DNA helicase activity"/>
    <property type="evidence" value="ECO:0007669"/>
    <property type="project" value="UniProtKB-EC"/>
</dbReference>
<dbReference type="RefSeq" id="WP_010882472.1">
    <property type="nucleotide sequence ID" value="NC_010741.1"/>
</dbReference>
<protein>
    <recommendedName>
        <fullName evidence="9">DNA 3'-5' helicase</fullName>
        <ecNumber evidence="9">5.6.2.4</ecNumber>
    </recommendedName>
    <alternativeName>
        <fullName evidence="10">DNA 3'-5' helicase II</fullName>
    </alternativeName>
</protein>
<keyword evidence="6" id="KW-0238">DNA-binding</keyword>
<evidence type="ECO:0000259" key="14">
    <source>
        <dbReference type="PROSITE" id="PS51198"/>
    </source>
</evidence>
<dbReference type="InterPro" id="IPR014017">
    <property type="entry name" value="DNA_helicase_UvrD-like_C"/>
</dbReference>
<gene>
    <name evidence="16" type="primary">uvrD</name>
    <name evidence="16" type="ordered locus">TPASS_1028</name>
</gene>
<dbReference type="AlphaFoldDB" id="A0A0H3BK84"/>
<dbReference type="GeneID" id="93876775"/>
<evidence type="ECO:0000256" key="1">
    <source>
        <dbReference type="ARBA" id="ARBA00009922"/>
    </source>
</evidence>
<dbReference type="GO" id="GO:0005829">
    <property type="term" value="C:cytosol"/>
    <property type="evidence" value="ECO:0007669"/>
    <property type="project" value="TreeGrafter"/>
</dbReference>
<evidence type="ECO:0000256" key="9">
    <source>
        <dbReference type="ARBA" id="ARBA00034808"/>
    </source>
</evidence>
<feature type="binding site" evidence="12">
    <location>
        <begin position="27"/>
        <end position="34"/>
    </location>
    <ligand>
        <name>ATP</name>
        <dbReference type="ChEBI" id="CHEBI:30616"/>
    </ligand>
</feature>
<evidence type="ECO:0000256" key="13">
    <source>
        <dbReference type="SAM" id="MobiDB-lite"/>
    </source>
</evidence>
<keyword evidence="5 12" id="KW-0067">ATP-binding</keyword>
<keyword evidence="7" id="KW-0413">Isomerase</keyword>
<evidence type="ECO:0000313" key="16">
    <source>
        <dbReference type="EMBL" id="ACD71444.1"/>
    </source>
</evidence>
<comment type="catalytic activity">
    <reaction evidence="8">
        <text>Couples ATP hydrolysis with the unwinding of duplex DNA by translocating in the 3'-5' direction.</text>
        <dbReference type="EC" id="5.6.2.4"/>
    </reaction>
</comment>
<evidence type="ECO:0000256" key="4">
    <source>
        <dbReference type="ARBA" id="ARBA00022806"/>
    </source>
</evidence>
<dbReference type="InterPro" id="IPR000212">
    <property type="entry name" value="DNA_helicase_UvrD/REP"/>
</dbReference>
<keyword evidence="2 12" id="KW-0547">Nucleotide-binding</keyword>
<evidence type="ECO:0000256" key="12">
    <source>
        <dbReference type="PROSITE-ProRule" id="PRU00560"/>
    </source>
</evidence>
<dbReference type="PANTHER" id="PTHR11070">
    <property type="entry name" value="UVRD / RECB / PCRA DNA HELICASE FAMILY MEMBER"/>
    <property type="match status" value="1"/>
</dbReference>
<evidence type="ECO:0000256" key="11">
    <source>
        <dbReference type="ARBA" id="ARBA00048988"/>
    </source>
</evidence>
<dbReference type="InterPro" id="IPR027417">
    <property type="entry name" value="P-loop_NTPase"/>
</dbReference>
<keyword evidence="3 12" id="KW-0378">Hydrolase</keyword>
<dbReference type="PROSITE" id="PS51198">
    <property type="entry name" value="UVRD_HELICASE_ATP_BIND"/>
    <property type="match status" value="1"/>
</dbReference>
<sequence>MESYLSALNEAQRQAVCHYGSPLLILAGAGSGKTRVITTKIAHLIRSRQVRPEQILAVTFTNKAAREMRTRACALESAAQGATICTFHALGVWILRRYAVRLGLNPHFSIYDDHDVRALLPKILPHCDHSRAGMLARGISQAKDYGLDCASFESVHARVSAPACAARAVLGDRQFAHAYACYHRRMREMGTVDFGDLIMLPVQLLREHQDVAEQLHARWQVVMVDEYQDSNVAQFHFLQVLTGAHTYLCVVGDDDQSIYRFRGAEVKNILTFPEFFQNTQIIRLEYNYRSTDAILRVADSVVKKNQDRLGKALIAQRTGGTKPRLFLLNNQDEEAALCVHLIQEARARGIPYADWAILYRVNAQSLSFEQCFLRNRIPYRIVGTLKFYSRAEVKDVLAFLQLIVNGSDELALRRVLNKPPRGIGEKTQDALFVCAQQAAITDFTTLQSTHLTALGTRARQKVSSFLSLLRALRARMPQAPAAGEEARTSAPPEEPVEERTHDAEGLARFVSVVMEHTGLEEWYRQKDEEEGTQCAVNVQELMNAASLYACSHEGLVSFLEHIQLDQNMADEGGAADAVHLITIHNTKGLEFRRVILTGLENGVFPRDDEADIQEERRLMYVACTRAMDSLYLTACAYRRMWGRHTAMKPSRFLTELDSALLEITDPRHFA</sequence>
<organism evidence="16 17">
    <name type="scientific">Treponema pallidum subsp. pallidum (strain SS14)</name>
    <dbReference type="NCBI Taxonomy" id="455434"/>
    <lineage>
        <taxon>Bacteria</taxon>
        <taxon>Pseudomonadati</taxon>
        <taxon>Spirochaetota</taxon>
        <taxon>Spirochaetia</taxon>
        <taxon>Spirochaetales</taxon>
        <taxon>Treponemataceae</taxon>
        <taxon>Treponema</taxon>
    </lineage>
</organism>
<dbReference type="GO" id="GO:0016887">
    <property type="term" value="F:ATP hydrolysis activity"/>
    <property type="evidence" value="ECO:0007669"/>
    <property type="project" value="RHEA"/>
</dbReference>
<dbReference type="Gene3D" id="1.10.486.10">
    <property type="entry name" value="PCRA, domain 4"/>
    <property type="match status" value="1"/>
</dbReference>
<feature type="domain" description="UvrD-like helicase ATP-binding" evidence="14">
    <location>
        <begin position="6"/>
        <end position="291"/>
    </location>
</feature>
<keyword evidence="4 12" id="KW-0347">Helicase</keyword>
<evidence type="ECO:0000256" key="10">
    <source>
        <dbReference type="ARBA" id="ARBA00034923"/>
    </source>
</evidence>
<reference evidence="16 17" key="1">
    <citation type="journal article" date="2008" name="BMC Microbiol.">
        <title>Complete genome sequence of Treponema pallidum ssp. pallidum strain SS14 determined with oligonucleotide arrays.</title>
        <authorList>
            <person name="Matejkova P."/>
            <person name="Strouhal M."/>
            <person name="Smajs D."/>
            <person name="Norris S.J."/>
            <person name="Palzkill T."/>
            <person name="Petrosino J.F."/>
            <person name="Sodergren E."/>
            <person name="Norton J.E."/>
            <person name="Singh J."/>
            <person name="Richmond T.A."/>
            <person name="Molla M.N."/>
            <person name="Albert T.J."/>
            <person name="Weinstock G.M."/>
        </authorList>
    </citation>
    <scope>NUCLEOTIDE SEQUENCE [LARGE SCALE GENOMIC DNA]</scope>
    <source>
        <strain evidence="16 17">SS14</strain>
    </source>
</reference>
<evidence type="ECO:0000256" key="5">
    <source>
        <dbReference type="ARBA" id="ARBA00022840"/>
    </source>
</evidence>
<dbReference type="SUPFAM" id="SSF52540">
    <property type="entry name" value="P-loop containing nucleoside triphosphate hydrolases"/>
    <property type="match status" value="1"/>
</dbReference>
<dbReference type="PANTHER" id="PTHR11070:SF2">
    <property type="entry name" value="ATP-DEPENDENT DNA HELICASE SRS2"/>
    <property type="match status" value="1"/>
</dbReference>
<dbReference type="Gene3D" id="3.40.50.300">
    <property type="entry name" value="P-loop containing nucleotide triphosphate hydrolases"/>
    <property type="match status" value="2"/>
</dbReference>
<dbReference type="InterPro" id="IPR013986">
    <property type="entry name" value="DExx_box_DNA_helicase_dom_sf"/>
</dbReference>
<evidence type="ECO:0000256" key="6">
    <source>
        <dbReference type="ARBA" id="ARBA00023125"/>
    </source>
</evidence>
<name>A0A0H3BK84_TREPS</name>
<evidence type="ECO:0000256" key="3">
    <source>
        <dbReference type="ARBA" id="ARBA00022801"/>
    </source>
</evidence>
<dbReference type="PROSITE" id="PS51217">
    <property type="entry name" value="UVRD_HELICASE_CTER"/>
    <property type="match status" value="1"/>
</dbReference>
<dbReference type="Pfam" id="PF00580">
    <property type="entry name" value="UvrD-helicase"/>
    <property type="match status" value="1"/>
</dbReference>
<dbReference type="Gene3D" id="1.10.10.160">
    <property type="match status" value="1"/>
</dbReference>
<dbReference type="CDD" id="cd17932">
    <property type="entry name" value="DEXQc_UvrD"/>
    <property type="match status" value="1"/>
</dbReference>
<dbReference type="PATRIC" id="fig|455434.6.peg.1019"/>
<comment type="catalytic activity">
    <reaction evidence="11">
        <text>ATP + H2O = ADP + phosphate + H(+)</text>
        <dbReference type="Rhea" id="RHEA:13065"/>
        <dbReference type="ChEBI" id="CHEBI:15377"/>
        <dbReference type="ChEBI" id="CHEBI:15378"/>
        <dbReference type="ChEBI" id="CHEBI:30616"/>
        <dbReference type="ChEBI" id="CHEBI:43474"/>
        <dbReference type="ChEBI" id="CHEBI:456216"/>
        <dbReference type="EC" id="5.6.2.4"/>
    </reaction>
</comment>
<feature type="domain" description="UvrD-like helicase C-terminal" evidence="15">
    <location>
        <begin position="292"/>
        <end position="588"/>
    </location>
</feature>
<evidence type="ECO:0000259" key="15">
    <source>
        <dbReference type="PROSITE" id="PS51217"/>
    </source>
</evidence>
<proteinExistence type="inferred from homology"/>
<evidence type="ECO:0000256" key="7">
    <source>
        <dbReference type="ARBA" id="ARBA00023235"/>
    </source>
</evidence>
<dbReference type="EMBL" id="CP000805">
    <property type="protein sequence ID" value="ACD71444.1"/>
    <property type="molecule type" value="Genomic_DNA"/>
</dbReference>
<evidence type="ECO:0000256" key="8">
    <source>
        <dbReference type="ARBA" id="ARBA00034617"/>
    </source>
</evidence>
<dbReference type="EC" id="5.6.2.4" evidence="9"/>
<evidence type="ECO:0000313" key="17">
    <source>
        <dbReference type="Proteomes" id="UP000001202"/>
    </source>
</evidence>
<dbReference type="Pfam" id="PF13361">
    <property type="entry name" value="UvrD_C"/>
    <property type="match status" value="1"/>
</dbReference>
<dbReference type="GO" id="GO:0000725">
    <property type="term" value="P:recombinational repair"/>
    <property type="evidence" value="ECO:0007669"/>
    <property type="project" value="TreeGrafter"/>
</dbReference>
<dbReference type="InterPro" id="IPR014016">
    <property type="entry name" value="UvrD-like_ATP-bd"/>
</dbReference>
<dbReference type="GO" id="GO:0005524">
    <property type="term" value="F:ATP binding"/>
    <property type="evidence" value="ECO:0007669"/>
    <property type="project" value="UniProtKB-UniRule"/>
</dbReference>
<dbReference type="Proteomes" id="UP000001202">
    <property type="component" value="Chromosome"/>
</dbReference>
<evidence type="ECO:0000256" key="2">
    <source>
        <dbReference type="ARBA" id="ARBA00022741"/>
    </source>
</evidence>
<accession>A0A0H3BK84</accession>